<sequence>MQTIRLAHLSDIHFGYENEPAVAAARDWLCAEKVDLTIVSGDITRWGEASEFASAAAWLETLPGPKLVTPGNHDAPYLAFAERLFTPFARFEQMIGPARGQTFLSDGLAVRGVNTARGVQPRMNWSKGQISRRQVADTTAWLGGLPEAPLRVIVLHHPLVEMLGGPMTGRVWGGAAAAEAFARAGADLVLSGHIHAPFALPYGYGDGRTYAVGAGTLSVRERGVAAGFNSIEVDESEVRVTALAWTGSHFEASRSWSLDRRRRGSAEAAERARPQTAQA</sequence>
<accession>A0ABW4N1A6</accession>
<organism evidence="7 8">
    <name type="scientific">Phenylobacterium terrae</name>
    <dbReference type="NCBI Taxonomy" id="2665495"/>
    <lineage>
        <taxon>Bacteria</taxon>
        <taxon>Pseudomonadati</taxon>
        <taxon>Pseudomonadota</taxon>
        <taxon>Alphaproteobacteria</taxon>
        <taxon>Caulobacterales</taxon>
        <taxon>Caulobacteraceae</taxon>
        <taxon>Phenylobacterium</taxon>
    </lineage>
</organism>
<dbReference type="Pfam" id="PF00149">
    <property type="entry name" value="Metallophos"/>
    <property type="match status" value="1"/>
</dbReference>
<dbReference type="Proteomes" id="UP001597237">
    <property type="component" value="Unassembled WGS sequence"/>
</dbReference>
<dbReference type="InterPro" id="IPR004843">
    <property type="entry name" value="Calcineurin-like_PHP"/>
</dbReference>
<dbReference type="GO" id="GO:0016787">
    <property type="term" value="F:hydrolase activity"/>
    <property type="evidence" value="ECO:0007669"/>
    <property type="project" value="UniProtKB-KW"/>
</dbReference>
<feature type="compositionally biased region" description="Basic and acidic residues" evidence="5">
    <location>
        <begin position="264"/>
        <end position="273"/>
    </location>
</feature>
<feature type="region of interest" description="Disordered" evidence="5">
    <location>
        <begin position="259"/>
        <end position="279"/>
    </location>
</feature>
<evidence type="ECO:0000256" key="4">
    <source>
        <dbReference type="ARBA" id="ARBA00025742"/>
    </source>
</evidence>
<evidence type="ECO:0000256" key="3">
    <source>
        <dbReference type="ARBA" id="ARBA00023004"/>
    </source>
</evidence>
<dbReference type="PANTHER" id="PTHR42988:SF2">
    <property type="entry name" value="CYCLIC NUCLEOTIDE PHOSPHODIESTERASE CBUA0032-RELATED"/>
    <property type="match status" value="1"/>
</dbReference>
<dbReference type="PANTHER" id="PTHR42988">
    <property type="entry name" value="PHOSPHOHYDROLASE"/>
    <property type="match status" value="1"/>
</dbReference>
<evidence type="ECO:0000256" key="1">
    <source>
        <dbReference type="ARBA" id="ARBA00022723"/>
    </source>
</evidence>
<proteinExistence type="inferred from homology"/>
<evidence type="ECO:0000313" key="7">
    <source>
        <dbReference type="EMBL" id="MFD1782980.1"/>
    </source>
</evidence>
<name>A0ABW4N1A6_9CAUL</name>
<dbReference type="InterPro" id="IPR050884">
    <property type="entry name" value="CNP_phosphodiesterase-III"/>
</dbReference>
<dbReference type="EMBL" id="JBHUEY010000001">
    <property type="protein sequence ID" value="MFD1782980.1"/>
    <property type="molecule type" value="Genomic_DNA"/>
</dbReference>
<evidence type="ECO:0000259" key="6">
    <source>
        <dbReference type="Pfam" id="PF00149"/>
    </source>
</evidence>
<dbReference type="InterPro" id="IPR029052">
    <property type="entry name" value="Metallo-depent_PP-like"/>
</dbReference>
<comment type="similarity">
    <text evidence="4">Belongs to the cyclic nucleotide phosphodiesterase class-III family.</text>
</comment>
<dbReference type="EC" id="3.1.-.-" evidence="7"/>
<gene>
    <name evidence="7" type="ORF">ACFSC0_06205</name>
</gene>
<keyword evidence="3" id="KW-0408">Iron</keyword>
<evidence type="ECO:0000256" key="2">
    <source>
        <dbReference type="ARBA" id="ARBA00022801"/>
    </source>
</evidence>
<comment type="caution">
    <text evidence="7">The sequence shown here is derived from an EMBL/GenBank/DDBJ whole genome shotgun (WGS) entry which is preliminary data.</text>
</comment>
<keyword evidence="1" id="KW-0479">Metal-binding</keyword>
<protein>
    <submittedName>
        <fullName evidence="7">Metallophosphoesterase family protein</fullName>
        <ecNumber evidence="7">3.1.-.-</ecNumber>
    </submittedName>
</protein>
<keyword evidence="8" id="KW-1185">Reference proteome</keyword>
<feature type="domain" description="Calcineurin-like phosphoesterase" evidence="6">
    <location>
        <begin position="4"/>
        <end position="197"/>
    </location>
</feature>
<dbReference type="Gene3D" id="3.60.21.10">
    <property type="match status" value="1"/>
</dbReference>
<evidence type="ECO:0000313" key="8">
    <source>
        <dbReference type="Proteomes" id="UP001597237"/>
    </source>
</evidence>
<dbReference type="SUPFAM" id="SSF56300">
    <property type="entry name" value="Metallo-dependent phosphatases"/>
    <property type="match status" value="1"/>
</dbReference>
<dbReference type="RefSeq" id="WP_377282496.1">
    <property type="nucleotide sequence ID" value="NZ_JBHRSI010000007.1"/>
</dbReference>
<keyword evidence="2 7" id="KW-0378">Hydrolase</keyword>
<evidence type="ECO:0000256" key="5">
    <source>
        <dbReference type="SAM" id="MobiDB-lite"/>
    </source>
</evidence>
<reference evidence="8" key="1">
    <citation type="journal article" date="2019" name="Int. J. Syst. Evol. Microbiol.">
        <title>The Global Catalogue of Microorganisms (GCM) 10K type strain sequencing project: providing services to taxonomists for standard genome sequencing and annotation.</title>
        <authorList>
            <consortium name="The Broad Institute Genomics Platform"/>
            <consortium name="The Broad Institute Genome Sequencing Center for Infectious Disease"/>
            <person name="Wu L."/>
            <person name="Ma J."/>
        </authorList>
    </citation>
    <scope>NUCLEOTIDE SEQUENCE [LARGE SCALE GENOMIC DNA]</scope>
    <source>
        <strain evidence="8">DFY28</strain>
    </source>
</reference>